<keyword evidence="4" id="KW-1185">Reference proteome</keyword>
<dbReference type="InterPro" id="IPR038522">
    <property type="entry name" value="T4/T6SS_DotU_sf"/>
</dbReference>
<accession>A0A0A7S402</accession>
<dbReference type="NCBIfam" id="TIGR03349">
    <property type="entry name" value="IV_VI_DotU"/>
    <property type="match status" value="1"/>
</dbReference>
<dbReference type="PANTHER" id="PTHR38033:SF1">
    <property type="entry name" value="DOTU FAMILY TYPE IV_VI SECRETION SYSTEM PROTEIN"/>
    <property type="match status" value="1"/>
</dbReference>
<dbReference type="Pfam" id="PF09850">
    <property type="entry name" value="DotU"/>
    <property type="match status" value="1"/>
</dbReference>
<dbReference type="Proteomes" id="UP000030901">
    <property type="component" value="Chromosome"/>
</dbReference>
<dbReference type="KEGG" id="fpp:FPB0191_01751"/>
<keyword evidence="1" id="KW-0812">Transmembrane</keyword>
<dbReference type="Gene3D" id="1.25.40.590">
    <property type="entry name" value="Type IV / VI secretion system, DotU"/>
    <property type="match status" value="1"/>
</dbReference>
<organism evidence="3 4">
    <name type="scientific">Frischella perrara</name>
    <dbReference type="NCBI Taxonomy" id="1267021"/>
    <lineage>
        <taxon>Bacteria</taxon>
        <taxon>Pseudomonadati</taxon>
        <taxon>Pseudomonadota</taxon>
        <taxon>Gammaproteobacteria</taxon>
        <taxon>Orbales</taxon>
        <taxon>Orbaceae</taxon>
        <taxon>Frischella</taxon>
    </lineage>
</organism>
<dbReference type="NCBIfam" id="NF038228">
    <property type="entry name" value="IcmH_DotU_IVB"/>
    <property type="match status" value="1"/>
</dbReference>
<dbReference type="HOGENOM" id="CLU_071818_0_1_6"/>
<protein>
    <submittedName>
        <fullName evidence="3">Type IV / VI secretion system protein, DotU family</fullName>
    </submittedName>
</protein>
<feature type="transmembrane region" description="Helical" evidence="1">
    <location>
        <begin position="219"/>
        <end position="236"/>
    </location>
</feature>
<evidence type="ECO:0000259" key="2">
    <source>
        <dbReference type="Pfam" id="PF09850"/>
    </source>
</evidence>
<evidence type="ECO:0000313" key="3">
    <source>
        <dbReference type="EMBL" id="AJA45567.1"/>
    </source>
</evidence>
<evidence type="ECO:0000313" key="4">
    <source>
        <dbReference type="Proteomes" id="UP000030901"/>
    </source>
</evidence>
<dbReference type="PANTHER" id="PTHR38033">
    <property type="entry name" value="MEMBRANE PROTEIN-RELATED"/>
    <property type="match status" value="1"/>
</dbReference>
<dbReference type="RefSeq" id="WP_039105366.1">
    <property type="nucleotide sequence ID" value="NZ_CAMKYU010000013.1"/>
</dbReference>
<sequence>MSEQVIRHGANASIQYHNKLEQYSLLLRGDNINPIIDAATPLLGMILRIQDLTTPITDPDYLYRQIVTDIQTIEQQLELKNYEPGSIITFRYVLCSFIDETIMSSEPSLAKFWSKKSLLIHFHNEGWGGERVFQITERLMNEPKRYKDMLEFIYLCFGLGFRGRYKVQNPNSDEFEKLFRRLNALLQSLNGEPAATFLNLGEVQASEYKLPKQITRRHILFLTCGLILLAYFFYLLSLNLQSAEILEQLNLLLK</sequence>
<proteinExistence type="predicted"/>
<reference evidence="3 4" key="1">
    <citation type="journal article" date="2014" name="Appl. Environ. Microbiol.">
        <title>Gut symbionts from distinct hosts exhibit genotoxic activity via divergent colibactin biosynthetic pathways.</title>
        <authorList>
            <person name="Engel P."/>
            <person name="Vizcaino M.I."/>
            <person name="Crawford J.M."/>
        </authorList>
    </citation>
    <scope>NUCLEOTIDE SEQUENCE [LARGE SCALE GENOMIC DNA]</scope>
    <source>
        <strain evidence="3 4">PEB0191</strain>
    </source>
</reference>
<dbReference type="InterPro" id="IPR017732">
    <property type="entry name" value="T4/T6SS_DotU"/>
</dbReference>
<feature type="domain" description="Type IV / VI secretion system DotU" evidence="2">
    <location>
        <begin position="34"/>
        <end position="234"/>
    </location>
</feature>
<dbReference type="OrthoDB" id="345640at2"/>
<dbReference type="AlphaFoldDB" id="A0A0A7S402"/>
<dbReference type="STRING" id="1267021.FPB0191_01751"/>
<evidence type="ECO:0000256" key="1">
    <source>
        <dbReference type="SAM" id="Phobius"/>
    </source>
</evidence>
<gene>
    <name evidence="3" type="ORF">FPB0191_01751</name>
</gene>
<keyword evidence="1" id="KW-0472">Membrane</keyword>
<name>A0A0A7S402_FRIPE</name>
<keyword evidence="1" id="KW-1133">Transmembrane helix</keyword>
<dbReference type="EMBL" id="CP009056">
    <property type="protein sequence ID" value="AJA45567.1"/>
    <property type="molecule type" value="Genomic_DNA"/>
</dbReference>